<dbReference type="EMBL" id="KZ107851">
    <property type="protein sequence ID" value="OSS46497.1"/>
    <property type="molecule type" value="Genomic_DNA"/>
</dbReference>
<organism evidence="2 3">
    <name type="scientific">Epicoccum nigrum</name>
    <name type="common">Soil fungus</name>
    <name type="synonym">Epicoccum purpurascens</name>
    <dbReference type="NCBI Taxonomy" id="105696"/>
    <lineage>
        <taxon>Eukaryota</taxon>
        <taxon>Fungi</taxon>
        <taxon>Dikarya</taxon>
        <taxon>Ascomycota</taxon>
        <taxon>Pezizomycotina</taxon>
        <taxon>Dothideomycetes</taxon>
        <taxon>Pleosporomycetidae</taxon>
        <taxon>Pleosporales</taxon>
        <taxon>Pleosporineae</taxon>
        <taxon>Didymellaceae</taxon>
        <taxon>Epicoccum</taxon>
    </lineage>
</organism>
<proteinExistence type="predicted"/>
<protein>
    <recommendedName>
        <fullName evidence="1">WSC domain-containing protein</fullName>
    </recommendedName>
</protein>
<accession>A0A1Y2LTE2</accession>
<feature type="domain" description="WSC" evidence="1">
    <location>
        <begin position="18"/>
        <end position="105"/>
    </location>
</feature>
<dbReference type="InParanoid" id="A0A1Y2LTE2"/>
<dbReference type="AlphaFoldDB" id="A0A1Y2LTE2"/>
<keyword evidence="3" id="KW-1185">Reference proteome</keyword>
<name>A0A1Y2LTE2_EPING</name>
<gene>
    <name evidence="2" type="ORF">B5807_08603</name>
</gene>
<dbReference type="STRING" id="105696.A0A1Y2LTE2"/>
<evidence type="ECO:0000259" key="1">
    <source>
        <dbReference type="PROSITE" id="PS51212"/>
    </source>
</evidence>
<reference evidence="2 3" key="1">
    <citation type="journal article" date="2017" name="Genome Announc.">
        <title>Genome sequence of the saprophytic ascomycete Epicoccum nigrum ICMP 19927 strain isolated from New Zealand.</title>
        <authorList>
            <person name="Fokin M."/>
            <person name="Fleetwood D."/>
            <person name="Weir B.S."/>
            <person name="Villas-Boas S.G."/>
        </authorList>
    </citation>
    <scope>NUCLEOTIDE SEQUENCE [LARGE SCALE GENOMIC DNA]</scope>
    <source>
        <strain evidence="2 3">ICMP 19927</strain>
    </source>
</reference>
<dbReference type="PROSITE" id="PS51212">
    <property type="entry name" value="WSC"/>
    <property type="match status" value="1"/>
</dbReference>
<evidence type="ECO:0000313" key="3">
    <source>
        <dbReference type="Proteomes" id="UP000193240"/>
    </source>
</evidence>
<dbReference type="Proteomes" id="UP000193240">
    <property type="component" value="Unassembled WGS sequence"/>
</dbReference>
<dbReference type="InterPro" id="IPR002889">
    <property type="entry name" value="WSC_carb-bd"/>
</dbReference>
<sequence>MRQKSPTGDSAYNPSPADFNNVGCAANIPDSASNPIFDSDSMTDAVCDDACGVSIYFAIQYGRDCYCFDDEPTINDDQGDCTYPNSGDGTQIGGSNNAYSVFTTAPATGPGTTDVPQFIGFFRPVTSPNANGQTPPLLGQDGVDPISGDDVTQNNCKASCSLNKYFGLTAGNTCICDNSYPFDNAVPITGAEINTLCGLRLIGNETQSGGGTDCIALFGNLDYQTLQQARAGSPGWTWAPRPRYHRHHQRSPYDLFLISKHQLDL</sequence>
<evidence type="ECO:0000313" key="2">
    <source>
        <dbReference type="EMBL" id="OSS46497.1"/>
    </source>
</evidence>